<gene>
    <name evidence="2" type="ORF">JCM19240_1122</name>
</gene>
<feature type="signal peptide" evidence="1">
    <location>
        <begin position="1"/>
        <end position="24"/>
    </location>
</feature>
<accession>A0A090T627</accession>
<dbReference type="OrthoDB" id="148878at2"/>
<protein>
    <recommendedName>
        <fullName evidence="4">Lipoprotein</fullName>
    </recommendedName>
</protein>
<feature type="chain" id="PRO_5001864219" description="Lipoprotein" evidence="1">
    <location>
        <begin position="25"/>
        <end position="115"/>
    </location>
</feature>
<reference evidence="2 3" key="1">
    <citation type="submission" date="2014-09" db="EMBL/GenBank/DDBJ databases">
        <title>Vibrio maritimus JCM 19240. (C210) whole genome shotgun sequence.</title>
        <authorList>
            <person name="Sawabe T."/>
            <person name="Meirelles P."/>
            <person name="Nakanishi M."/>
            <person name="Sayaka M."/>
            <person name="Hattori M."/>
            <person name="Ohkuma M."/>
        </authorList>
    </citation>
    <scope>NUCLEOTIDE SEQUENCE [LARGE SCALE GENOMIC DNA]</scope>
    <source>
        <strain evidence="2 3">JCM 19240</strain>
    </source>
</reference>
<dbReference type="EMBL" id="BBMT01000004">
    <property type="protein sequence ID" value="GAL34214.1"/>
    <property type="molecule type" value="Genomic_DNA"/>
</dbReference>
<comment type="caution">
    <text evidence="2">The sequence shown here is derived from an EMBL/GenBank/DDBJ whole genome shotgun (WGS) entry which is preliminary data.</text>
</comment>
<keyword evidence="3" id="KW-1185">Reference proteome</keyword>
<dbReference type="Proteomes" id="UP000029224">
    <property type="component" value="Unassembled WGS sequence"/>
</dbReference>
<dbReference type="Pfam" id="PF03891">
    <property type="entry name" value="DUF333"/>
    <property type="match status" value="1"/>
</dbReference>
<evidence type="ECO:0000313" key="2">
    <source>
        <dbReference type="EMBL" id="GAL34214.1"/>
    </source>
</evidence>
<evidence type="ECO:0008006" key="4">
    <source>
        <dbReference type="Google" id="ProtNLM"/>
    </source>
</evidence>
<dbReference type="InterPro" id="IPR005590">
    <property type="entry name" value="DUF333"/>
</dbReference>
<evidence type="ECO:0000256" key="1">
    <source>
        <dbReference type="SAM" id="SignalP"/>
    </source>
</evidence>
<dbReference type="PROSITE" id="PS51257">
    <property type="entry name" value="PROKAR_LIPOPROTEIN"/>
    <property type="match status" value="1"/>
</dbReference>
<organism evidence="2 3">
    <name type="scientific">Vibrio maritimus</name>
    <dbReference type="NCBI Taxonomy" id="990268"/>
    <lineage>
        <taxon>Bacteria</taxon>
        <taxon>Pseudomonadati</taxon>
        <taxon>Pseudomonadota</taxon>
        <taxon>Gammaproteobacteria</taxon>
        <taxon>Vibrionales</taxon>
        <taxon>Vibrionaceae</taxon>
        <taxon>Vibrio</taxon>
    </lineage>
</organism>
<proteinExistence type="predicted"/>
<evidence type="ECO:0000313" key="3">
    <source>
        <dbReference type="Proteomes" id="UP000029224"/>
    </source>
</evidence>
<dbReference type="AlphaFoldDB" id="A0A090T627"/>
<reference evidence="2 3" key="2">
    <citation type="submission" date="2014-09" db="EMBL/GenBank/DDBJ databases">
        <authorList>
            <consortium name="NBRP consortium"/>
            <person name="Sawabe T."/>
            <person name="Meirelles P."/>
            <person name="Nakanishi M."/>
            <person name="Sayaka M."/>
            <person name="Hattori M."/>
            <person name="Ohkuma M."/>
        </authorList>
    </citation>
    <scope>NUCLEOTIDE SEQUENCE [LARGE SCALE GENOMIC DNA]</scope>
    <source>
        <strain evidence="2 3">JCM 19240</strain>
    </source>
</reference>
<name>A0A090T627_9VIBR</name>
<keyword evidence="1" id="KW-0732">Signal</keyword>
<sequence length="115" mass="12660">MKGGNLIRYFALAAIVSAALLGCAKSEPEPVGMANPAAVYCEKHGVYDLETGMCTLKSGEKVDAWEYFRAHHQQDPDSAARFCEAMGGGYIEDKKQCAFQMAKLWMQKSTFVTIK</sequence>